<dbReference type="Pfam" id="PF01095">
    <property type="entry name" value="Pectinesterase"/>
    <property type="match status" value="1"/>
</dbReference>
<dbReference type="InterPro" id="IPR006501">
    <property type="entry name" value="Pectinesterase_inhib_dom"/>
</dbReference>
<dbReference type="Gene3D" id="1.20.140.40">
    <property type="entry name" value="Invertase/pectin methylesterase inhibitor family protein"/>
    <property type="match status" value="1"/>
</dbReference>
<dbReference type="InterPro" id="IPR012334">
    <property type="entry name" value="Pectin_lyas_fold"/>
</dbReference>
<comment type="pathway">
    <text evidence="1">Glycan metabolism; pectin degradation; 2-dehydro-3-deoxy-D-gluconate from pectin: step 1/5.</text>
</comment>
<accession>A0AA88W1R9</accession>
<dbReference type="Pfam" id="PF04043">
    <property type="entry name" value="PMEI"/>
    <property type="match status" value="1"/>
</dbReference>
<dbReference type="Proteomes" id="UP001188597">
    <property type="component" value="Unassembled WGS sequence"/>
</dbReference>
<evidence type="ECO:0000256" key="5">
    <source>
        <dbReference type="ARBA" id="ARBA00023085"/>
    </source>
</evidence>
<proteinExistence type="inferred from homology"/>
<evidence type="ECO:0000256" key="7">
    <source>
        <dbReference type="ARBA" id="ARBA00047928"/>
    </source>
</evidence>
<evidence type="ECO:0000256" key="6">
    <source>
        <dbReference type="ARBA" id="ARBA00023316"/>
    </source>
</evidence>
<dbReference type="InterPro" id="IPR035513">
    <property type="entry name" value="Invertase/methylesterase_inhib"/>
</dbReference>
<keyword evidence="8" id="KW-0732">Signal</keyword>
<organism evidence="11 12">
    <name type="scientific">Escallonia herrerae</name>
    <dbReference type="NCBI Taxonomy" id="1293975"/>
    <lineage>
        <taxon>Eukaryota</taxon>
        <taxon>Viridiplantae</taxon>
        <taxon>Streptophyta</taxon>
        <taxon>Embryophyta</taxon>
        <taxon>Tracheophyta</taxon>
        <taxon>Spermatophyta</taxon>
        <taxon>Magnoliopsida</taxon>
        <taxon>eudicotyledons</taxon>
        <taxon>Gunneridae</taxon>
        <taxon>Pentapetalae</taxon>
        <taxon>asterids</taxon>
        <taxon>campanulids</taxon>
        <taxon>Escalloniales</taxon>
        <taxon>Escalloniaceae</taxon>
        <taxon>Escallonia</taxon>
    </lineage>
</organism>
<evidence type="ECO:0008006" key="13">
    <source>
        <dbReference type="Google" id="ProtNLM"/>
    </source>
</evidence>
<keyword evidence="5" id="KW-0063">Aspartyl esterase</keyword>
<keyword evidence="4" id="KW-0378">Hydrolase</keyword>
<dbReference type="InterPro" id="IPR011050">
    <property type="entry name" value="Pectin_lyase_fold/virulence"/>
</dbReference>
<evidence type="ECO:0000313" key="12">
    <source>
        <dbReference type="Proteomes" id="UP001188597"/>
    </source>
</evidence>
<evidence type="ECO:0000256" key="1">
    <source>
        <dbReference type="ARBA" id="ARBA00005184"/>
    </source>
</evidence>
<comment type="catalytic activity">
    <reaction evidence="7">
        <text>[(1-&gt;4)-alpha-D-galacturonosyl methyl ester](n) + n H2O = [(1-&gt;4)-alpha-D-galacturonosyl](n) + n methanol + n H(+)</text>
        <dbReference type="Rhea" id="RHEA:22380"/>
        <dbReference type="Rhea" id="RHEA-COMP:14570"/>
        <dbReference type="Rhea" id="RHEA-COMP:14573"/>
        <dbReference type="ChEBI" id="CHEBI:15377"/>
        <dbReference type="ChEBI" id="CHEBI:15378"/>
        <dbReference type="ChEBI" id="CHEBI:17790"/>
        <dbReference type="ChEBI" id="CHEBI:140522"/>
        <dbReference type="ChEBI" id="CHEBI:140523"/>
        <dbReference type="EC" id="3.1.1.11"/>
    </reaction>
</comment>
<comment type="caution">
    <text evidence="11">The sequence shown here is derived from an EMBL/GenBank/DDBJ whole genome shotgun (WGS) entry which is preliminary data.</text>
</comment>
<comment type="similarity">
    <text evidence="3">In the C-terminal section; belongs to the pectinesterase family.</text>
</comment>
<dbReference type="GO" id="GO:0030599">
    <property type="term" value="F:pectinesterase activity"/>
    <property type="evidence" value="ECO:0007669"/>
    <property type="project" value="UniProtKB-EC"/>
</dbReference>
<gene>
    <name evidence="11" type="ORF">RJ639_004397</name>
</gene>
<dbReference type="Gene3D" id="2.160.20.10">
    <property type="entry name" value="Single-stranded right-handed beta-helix, Pectin lyase-like"/>
    <property type="match status" value="2"/>
</dbReference>
<dbReference type="PANTHER" id="PTHR31707">
    <property type="entry name" value="PECTINESTERASE"/>
    <property type="match status" value="1"/>
</dbReference>
<evidence type="ECO:0000256" key="4">
    <source>
        <dbReference type="ARBA" id="ARBA00022801"/>
    </source>
</evidence>
<dbReference type="EMBL" id="JAVXUP010000869">
    <property type="protein sequence ID" value="KAK3019556.1"/>
    <property type="molecule type" value="Genomic_DNA"/>
</dbReference>
<dbReference type="InterPro" id="IPR000070">
    <property type="entry name" value="Pectinesterase_cat"/>
</dbReference>
<evidence type="ECO:0000313" key="11">
    <source>
        <dbReference type="EMBL" id="KAK3019556.1"/>
    </source>
</evidence>
<feature type="chain" id="PRO_5041701965" description="Pectinesterase" evidence="8">
    <location>
        <begin position="19"/>
        <end position="422"/>
    </location>
</feature>
<protein>
    <recommendedName>
        <fullName evidence="13">Pectinesterase</fullName>
    </recommendedName>
</protein>
<evidence type="ECO:0000256" key="3">
    <source>
        <dbReference type="ARBA" id="ARBA00007786"/>
    </source>
</evidence>
<feature type="signal peptide" evidence="8">
    <location>
        <begin position="1"/>
        <end position="18"/>
    </location>
</feature>
<sequence length="422" mass="46254">MPTSFFTTFLLLLAVAHAITSEQGTELVRVAQSGCLHAMDWAQASLSLHTGNTSSSSLAVALGDCVELYRDAEPRLARLVSSQSDSVNDAVTWLSGVVASHRSCLDGLEEKGWWFETKEAQNLTFWLSEALAFYGARSNIRDRDKGVKGSPNLNQNGGLLASWDAATAKADIVVAQDGSGSCKKINEAVAAVARMGDNWPERVIIYVKSGVYNEKVEVGRDMKNLMFADDGMNKTVVTGNQNVQDGASTLNSATFGVSGDGFWARDRTFDNTAGPHKHRAVALRVSSDLSVFYRCSVKGFQDTLENSRIRPSPEFAAVKDQFKSYLGRPWKRYSRTVFLKTDLDGLIDPKGWTEWGGDFALSTLYYGEYTNVGVEASTAKRVKWPGFHVLSNPVEASPFMVQNFILGESWIPVTGVPYWPGI</sequence>
<feature type="domain" description="Pectinesterase inhibitor" evidence="10">
    <location>
        <begin position="44"/>
        <end position="116"/>
    </location>
</feature>
<dbReference type="CDD" id="cd15799">
    <property type="entry name" value="PMEI-like_4"/>
    <property type="match status" value="1"/>
</dbReference>
<keyword evidence="6" id="KW-0961">Cell wall biogenesis/degradation</keyword>
<evidence type="ECO:0000256" key="8">
    <source>
        <dbReference type="SAM" id="SignalP"/>
    </source>
</evidence>
<name>A0AA88W1R9_9ASTE</name>
<dbReference type="SUPFAM" id="SSF101148">
    <property type="entry name" value="Plant invertase/pectin methylesterase inhibitor"/>
    <property type="match status" value="1"/>
</dbReference>
<dbReference type="SUPFAM" id="SSF51126">
    <property type="entry name" value="Pectin lyase-like"/>
    <property type="match status" value="1"/>
</dbReference>
<evidence type="ECO:0000256" key="2">
    <source>
        <dbReference type="ARBA" id="ARBA00006027"/>
    </source>
</evidence>
<dbReference type="AlphaFoldDB" id="A0AA88W1R9"/>
<comment type="similarity">
    <text evidence="2">In the N-terminal section; belongs to the PMEI family.</text>
</comment>
<reference evidence="11" key="1">
    <citation type="submission" date="2022-12" db="EMBL/GenBank/DDBJ databases">
        <title>Draft genome assemblies for two species of Escallonia (Escalloniales).</title>
        <authorList>
            <person name="Chanderbali A."/>
            <person name="Dervinis C."/>
            <person name="Anghel I."/>
            <person name="Soltis D."/>
            <person name="Soltis P."/>
            <person name="Zapata F."/>
        </authorList>
    </citation>
    <scope>NUCLEOTIDE SEQUENCE</scope>
    <source>
        <strain evidence="11">UCBG64.0493</strain>
        <tissue evidence="11">Leaf</tissue>
    </source>
</reference>
<feature type="domain" description="Pectinesterase catalytic" evidence="9">
    <location>
        <begin position="171"/>
        <end position="304"/>
    </location>
</feature>
<evidence type="ECO:0000259" key="10">
    <source>
        <dbReference type="Pfam" id="PF04043"/>
    </source>
</evidence>
<evidence type="ECO:0000259" key="9">
    <source>
        <dbReference type="Pfam" id="PF01095"/>
    </source>
</evidence>
<dbReference type="GO" id="GO:0042545">
    <property type="term" value="P:cell wall modification"/>
    <property type="evidence" value="ECO:0007669"/>
    <property type="project" value="InterPro"/>
</dbReference>
<dbReference type="GO" id="GO:0004857">
    <property type="term" value="F:enzyme inhibitor activity"/>
    <property type="evidence" value="ECO:0007669"/>
    <property type="project" value="InterPro"/>
</dbReference>
<keyword evidence="12" id="KW-1185">Reference proteome</keyword>